<evidence type="ECO:0000259" key="2">
    <source>
        <dbReference type="Pfam" id="PF04424"/>
    </source>
</evidence>
<accession>A0ABD3PWP7</accession>
<feature type="region of interest" description="Disordered" evidence="1">
    <location>
        <begin position="228"/>
        <end position="315"/>
    </location>
</feature>
<evidence type="ECO:0000313" key="3">
    <source>
        <dbReference type="EMBL" id="KAL3792564.1"/>
    </source>
</evidence>
<name>A0ABD3PWP7_9STRA</name>
<keyword evidence="4" id="KW-1185">Reference proteome</keyword>
<dbReference type="AlphaFoldDB" id="A0ABD3PWP7"/>
<reference evidence="3 4" key="1">
    <citation type="journal article" date="2020" name="G3 (Bethesda)">
        <title>Improved Reference Genome for Cyclotella cryptica CCMP332, a Model for Cell Wall Morphogenesis, Salinity Adaptation, and Lipid Production in Diatoms (Bacillariophyta).</title>
        <authorList>
            <person name="Roberts W.R."/>
            <person name="Downey K.M."/>
            <person name="Ruck E.C."/>
            <person name="Traller J.C."/>
            <person name="Alverson A.J."/>
        </authorList>
    </citation>
    <scope>NUCLEOTIDE SEQUENCE [LARGE SCALE GENOMIC DNA]</scope>
    <source>
        <strain evidence="3 4">CCMP332</strain>
    </source>
</reference>
<organism evidence="3 4">
    <name type="scientific">Cyclotella cryptica</name>
    <dbReference type="NCBI Taxonomy" id="29204"/>
    <lineage>
        <taxon>Eukaryota</taxon>
        <taxon>Sar</taxon>
        <taxon>Stramenopiles</taxon>
        <taxon>Ochrophyta</taxon>
        <taxon>Bacillariophyta</taxon>
        <taxon>Coscinodiscophyceae</taxon>
        <taxon>Thalassiosirophycidae</taxon>
        <taxon>Stephanodiscales</taxon>
        <taxon>Stephanodiscaceae</taxon>
        <taxon>Cyclotella</taxon>
    </lineage>
</organism>
<feature type="compositionally biased region" description="Low complexity" evidence="1">
    <location>
        <begin position="532"/>
        <end position="548"/>
    </location>
</feature>
<comment type="caution">
    <text evidence="3">The sequence shown here is derived from an EMBL/GenBank/DDBJ whole genome shotgun (WGS) entry which is preliminary data.</text>
</comment>
<feature type="compositionally biased region" description="Acidic residues" evidence="1">
    <location>
        <begin position="263"/>
        <end position="273"/>
    </location>
</feature>
<proteinExistence type="predicted"/>
<dbReference type="EMBL" id="JABMIG020000100">
    <property type="protein sequence ID" value="KAL3792564.1"/>
    <property type="molecule type" value="Genomic_DNA"/>
</dbReference>
<sequence>MAYQIKSIRYQEVPRKILLQNENGPCPLLAAANALLLRGVISLSPQCQRSGVASIDDVVNMLADHAITRNSTQSSPTTNLTNDIPSPSHHEYQLNEALSLLPHLQHGMDVNPKFTAGPTGMEYTHNLAALDSLGVELVHGWLVDPQDGETWSAVGNRSYNELIELVIWGKEAREEVGRCRELILRKEACLVALEKGGVLECGSGEEKQQSHVSSGNDANVALSSFAMNEKDSSTENPENDEKDNPINHAPLTEKEMPNQSDEVTLETETDDNANDTKVPLSSCTAHEKDTPAENPENDDKGNPTNHAPLSNEETSTLQDEIAALRSKISSHSDLLSQSEIIHDFLTTTSHQLTYHGLEQLHTHLSEDALCVFFRNNHFATLTKHNGILYLLVTDLGYAHTPEIVWEKLDVIDGDTEYANEFFCRPNRREELVPEPTTSPEWLLAQRGQTEKDYQLALALSGTSLAKGEHCASAPMDTEISPEKSRVVDVDRSEVALAWQREQERMDHESEQLARQLQELEYSRERTRGARPAAAASSSKSASSGCVVS</sequence>
<feature type="region of interest" description="Disordered" evidence="1">
    <location>
        <begin position="501"/>
        <end position="548"/>
    </location>
</feature>
<dbReference type="Proteomes" id="UP001516023">
    <property type="component" value="Unassembled WGS sequence"/>
</dbReference>
<protein>
    <recommendedName>
        <fullName evidence="2">MINDY deubiquitinase domain-containing protein</fullName>
    </recommendedName>
</protein>
<dbReference type="PANTHER" id="PTHR18063">
    <property type="entry name" value="NF-E2 INDUCIBLE PROTEIN"/>
    <property type="match status" value="1"/>
</dbReference>
<dbReference type="InterPro" id="IPR007518">
    <property type="entry name" value="MINDY"/>
</dbReference>
<feature type="compositionally biased region" description="Polar residues" evidence="1">
    <location>
        <begin position="302"/>
        <end position="315"/>
    </location>
</feature>
<dbReference type="PANTHER" id="PTHR18063:SF6">
    <property type="entry name" value="UBIQUITIN CARBOXYL-TERMINAL HYDROLASE"/>
    <property type="match status" value="1"/>
</dbReference>
<gene>
    <name evidence="3" type="ORF">HJC23_005534</name>
</gene>
<dbReference type="InterPro" id="IPR033979">
    <property type="entry name" value="MINDY_domain"/>
</dbReference>
<feature type="domain" description="MINDY deubiquitinase" evidence="2">
    <location>
        <begin position="2"/>
        <end position="422"/>
    </location>
</feature>
<feature type="compositionally biased region" description="Basic and acidic residues" evidence="1">
    <location>
        <begin position="501"/>
        <end position="511"/>
    </location>
</feature>
<feature type="compositionally biased region" description="Basic and acidic residues" evidence="1">
    <location>
        <begin position="285"/>
        <end position="301"/>
    </location>
</feature>
<evidence type="ECO:0000313" key="4">
    <source>
        <dbReference type="Proteomes" id="UP001516023"/>
    </source>
</evidence>
<evidence type="ECO:0000256" key="1">
    <source>
        <dbReference type="SAM" id="MobiDB-lite"/>
    </source>
</evidence>
<dbReference type="Pfam" id="PF04424">
    <property type="entry name" value="MINDY_DUB"/>
    <property type="match status" value="1"/>
</dbReference>